<proteinExistence type="predicted"/>
<dbReference type="RefSeq" id="WP_165137728.1">
    <property type="nucleotide sequence ID" value="NZ_CP049252.1"/>
</dbReference>
<dbReference type="Proteomes" id="UP000519897">
    <property type="component" value="Unassembled WGS sequence"/>
</dbReference>
<gene>
    <name evidence="1" type="ORF">GGQ72_004613</name>
</gene>
<name>A0A7W6LKJ3_9HYPH</name>
<evidence type="ECO:0000313" key="1">
    <source>
        <dbReference type="EMBL" id="MBB4146044.1"/>
    </source>
</evidence>
<reference evidence="1 2" key="1">
    <citation type="submission" date="2020-08" db="EMBL/GenBank/DDBJ databases">
        <title>Genomic Encyclopedia of Type Strains, Phase IV (KMG-IV): sequencing the most valuable type-strain genomes for metagenomic binning, comparative biology and taxonomic classification.</title>
        <authorList>
            <person name="Goeker M."/>
        </authorList>
    </citation>
    <scope>NUCLEOTIDE SEQUENCE [LARGE SCALE GENOMIC DNA]</scope>
    <source>
        <strain evidence="1 2">DSM 29514</strain>
    </source>
</reference>
<organism evidence="1 2">
    <name type="scientific">Rhizobium rhizoryzae</name>
    <dbReference type="NCBI Taxonomy" id="451876"/>
    <lineage>
        <taxon>Bacteria</taxon>
        <taxon>Pseudomonadati</taxon>
        <taxon>Pseudomonadota</taxon>
        <taxon>Alphaproteobacteria</taxon>
        <taxon>Hyphomicrobiales</taxon>
        <taxon>Rhizobiaceae</taxon>
        <taxon>Rhizobium/Agrobacterium group</taxon>
        <taxon>Rhizobium</taxon>
    </lineage>
</organism>
<protein>
    <submittedName>
        <fullName evidence="1">Uncharacterized protein</fullName>
    </submittedName>
</protein>
<accession>A0A7W6LKJ3</accession>
<evidence type="ECO:0000313" key="2">
    <source>
        <dbReference type="Proteomes" id="UP000519897"/>
    </source>
</evidence>
<comment type="caution">
    <text evidence="1">The sequence shown here is derived from an EMBL/GenBank/DDBJ whole genome shotgun (WGS) entry which is preliminary data.</text>
</comment>
<keyword evidence="2" id="KW-1185">Reference proteome</keyword>
<dbReference type="EMBL" id="JACIEC010000016">
    <property type="protein sequence ID" value="MBB4146044.1"/>
    <property type="molecule type" value="Genomic_DNA"/>
</dbReference>
<dbReference type="AlphaFoldDB" id="A0A7W6LKJ3"/>
<sequence>MDALSNSSKSSITITVPLCERDRAFLRSIRVAGGRLQLVRSIDRESAKACHAAGYARISLDGNIVRLTGHGQAYLDRLMRAH</sequence>